<accession>A0A6N3I317</accession>
<protein>
    <submittedName>
        <fullName evidence="2">Uncharacterized protein</fullName>
    </submittedName>
</protein>
<evidence type="ECO:0000256" key="1">
    <source>
        <dbReference type="SAM" id="Phobius"/>
    </source>
</evidence>
<keyword evidence="1" id="KW-0472">Membrane</keyword>
<keyword evidence="1" id="KW-0812">Transmembrane</keyword>
<keyword evidence="1" id="KW-1133">Transmembrane helix</keyword>
<feature type="transmembrane region" description="Helical" evidence="1">
    <location>
        <begin position="14"/>
        <end position="35"/>
    </location>
</feature>
<reference evidence="2" key="1">
    <citation type="submission" date="2019-11" db="EMBL/GenBank/DDBJ databases">
        <authorList>
            <person name="Feng L."/>
        </authorList>
    </citation>
    <scope>NUCLEOTIDE SEQUENCE</scope>
    <source>
        <strain evidence="2">ChathewayiLFYP18</strain>
    </source>
</reference>
<dbReference type="EMBL" id="CACRUH010000101">
    <property type="protein sequence ID" value="VYU83644.1"/>
    <property type="molecule type" value="Genomic_DNA"/>
</dbReference>
<organism evidence="2">
    <name type="scientific">Hungatella hathewayi</name>
    <dbReference type="NCBI Taxonomy" id="154046"/>
    <lineage>
        <taxon>Bacteria</taxon>
        <taxon>Bacillati</taxon>
        <taxon>Bacillota</taxon>
        <taxon>Clostridia</taxon>
        <taxon>Lachnospirales</taxon>
        <taxon>Lachnospiraceae</taxon>
        <taxon>Hungatella</taxon>
    </lineage>
</organism>
<evidence type="ECO:0000313" key="2">
    <source>
        <dbReference type="EMBL" id="VYU83644.1"/>
    </source>
</evidence>
<dbReference type="AlphaFoldDB" id="A0A6N3I317"/>
<proteinExistence type="predicted"/>
<name>A0A6N3I317_9FIRM</name>
<gene>
    <name evidence="2" type="ORF">CHLFYP18_04418</name>
</gene>
<sequence length="62" mass="7361">MSYKITFKIITKAIVFYSYLWYNLLIFTLSLAFHLPNTQIMIFHIPAVSPGIFKNGYWEKAR</sequence>